<evidence type="ECO:0000256" key="4">
    <source>
        <dbReference type="ARBA" id="ARBA00023049"/>
    </source>
</evidence>
<dbReference type="GO" id="GO:0046872">
    <property type="term" value="F:metal ion binding"/>
    <property type="evidence" value="ECO:0007669"/>
    <property type="project" value="UniProtKB-KW"/>
</dbReference>
<evidence type="ECO:0000256" key="5">
    <source>
        <dbReference type="RuleBase" id="RU000590"/>
    </source>
</evidence>
<dbReference type="PANTHER" id="PTHR46112">
    <property type="entry name" value="AMINOPEPTIDASE"/>
    <property type="match status" value="1"/>
</dbReference>
<dbReference type="InterPro" id="IPR001131">
    <property type="entry name" value="Peptidase_M24B_aminopep-P_CS"/>
</dbReference>
<protein>
    <submittedName>
        <fullName evidence="7">Putative peptidase M24</fullName>
    </submittedName>
</protein>
<dbReference type="RefSeq" id="WP_085446257.1">
    <property type="nucleotide sequence ID" value="NZ_LVJN01000021.1"/>
</dbReference>
<dbReference type="EMBL" id="LVJN01000021">
    <property type="protein sequence ID" value="OSM00051.1"/>
    <property type="molecule type" value="Genomic_DNA"/>
</dbReference>
<dbReference type="AlphaFoldDB" id="A0A1Y2K175"/>
<keyword evidence="2 5" id="KW-0479">Metal-binding</keyword>
<dbReference type="Proteomes" id="UP000194003">
    <property type="component" value="Unassembled WGS sequence"/>
</dbReference>
<gene>
    <name evidence="7" type="ORF">MAIT1_00464</name>
</gene>
<organism evidence="7 8">
    <name type="scientific">Magnetofaba australis IT-1</name>
    <dbReference type="NCBI Taxonomy" id="1434232"/>
    <lineage>
        <taxon>Bacteria</taxon>
        <taxon>Pseudomonadati</taxon>
        <taxon>Pseudomonadota</taxon>
        <taxon>Magnetococcia</taxon>
        <taxon>Magnetococcales</taxon>
        <taxon>Magnetococcaceae</taxon>
        <taxon>Magnetofaba</taxon>
    </lineage>
</organism>
<dbReference type="InterPro" id="IPR050659">
    <property type="entry name" value="Peptidase_M24B"/>
</dbReference>
<dbReference type="SUPFAM" id="SSF55920">
    <property type="entry name" value="Creatinase/aminopeptidase"/>
    <property type="match status" value="1"/>
</dbReference>
<keyword evidence="1" id="KW-0645">Protease</keyword>
<reference evidence="7 8" key="1">
    <citation type="journal article" date="2016" name="BMC Genomics">
        <title>Combined genomic and structural analyses of a cultured magnetotactic bacterium reveals its niche adaptation to a dynamic environment.</title>
        <authorList>
            <person name="Araujo A.C."/>
            <person name="Morillo V."/>
            <person name="Cypriano J."/>
            <person name="Teixeira L.C."/>
            <person name="Leao P."/>
            <person name="Lyra S."/>
            <person name="Almeida L.G."/>
            <person name="Bazylinski D.A."/>
            <person name="Vasconcellos A.T."/>
            <person name="Abreu F."/>
            <person name="Lins U."/>
        </authorList>
    </citation>
    <scope>NUCLEOTIDE SEQUENCE [LARGE SCALE GENOMIC DNA]</scope>
    <source>
        <strain evidence="7 8">IT-1</strain>
    </source>
</reference>
<feature type="domain" description="Peptidase M24" evidence="6">
    <location>
        <begin position="139"/>
        <end position="361"/>
    </location>
</feature>
<keyword evidence="8" id="KW-1185">Reference proteome</keyword>
<evidence type="ECO:0000259" key="6">
    <source>
        <dbReference type="Pfam" id="PF00557"/>
    </source>
</evidence>
<evidence type="ECO:0000313" key="7">
    <source>
        <dbReference type="EMBL" id="OSM00051.1"/>
    </source>
</evidence>
<dbReference type="PANTHER" id="PTHR46112:SF2">
    <property type="entry name" value="XAA-PRO AMINOPEPTIDASE P-RELATED"/>
    <property type="match status" value="1"/>
</dbReference>
<evidence type="ECO:0000256" key="1">
    <source>
        <dbReference type="ARBA" id="ARBA00022670"/>
    </source>
</evidence>
<sequence length="377" mass="40821">MSRARILYADSERSADLFYAVGMFVPDPFLFVQQADGKTHMVISALEIDRARRCARVDQLHDLEAVRNQVKADHPDWSLNAGSIAAGFVLSLGITELEAPFDFPLGVAEALRMAGVTVVVVEGAFWPQRAIKRDDEVAAIAEALQITEQGMRAGIELIRSSRIGDDGWLYIDNQQLTSEMVRAEINATLTRLGASPHHTIVAGGAQAADPHEEGSGPLAAHRAIIMDVFPRVEKSGYWGDMTRTVCRGEPSEQLQRAWDAVLAGQEKAFELLGAGVSGKAVHDAVTQVLTDAGFPTGPTADGRQGGFFHGTGHGLGVEIHEPPRVSSRDSRMETGHVVTVEPGLYYPDMGGVRLEDVVVIEPDGCRNLTAMPKFFQV</sequence>
<evidence type="ECO:0000256" key="2">
    <source>
        <dbReference type="ARBA" id="ARBA00022723"/>
    </source>
</evidence>
<dbReference type="InterPro" id="IPR036005">
    <property type="entry name" value="Creatinase/aminopeptidase-like"/>
</dbReference>
<keyword evidence="4" id="KW-0482">Metalloprotease</keyword>
<proteinExistence type="inferred from homology"/>
<comment type="similarity">
    <text evidence="5">Belongs to the peptidase M24B family.</text>
</comment>
<dbReference type="InterPro" id="IPR000994">
    <property type="entry name" value="Pept_M24"/>
</dbReference>
<dbReference type="OrthoDB" id="9803194at2"/>
<dbReference type="GO" id="GO:0008237">
    <property type="term" value="F:metallopeptidase activity"/>
    <property type="evidence" value="ECO:0007669"/>
    <property type="project" value="UniProtKB-KW"/>
</dbReference>
<dbReference type="PROSITE" id="PS00491">
    <property type="entry name" value="PROLINE_PEPTIDASE"/>
    <property type="match status" value="1"/>
</dbReference>
<name>A0A1Y2K175_9PROT</name>
<dbReference type="GO" id="GO:0006508">
    <property type="term" value="P:proteolysis"/>
    <property type="evidence" value="ECO:0007669"/>
    <property type="project" value="UniProtKB-KW"/>
</dbReference>
<evidence type="ECO:0000313" key="8">
    <source>
        <dbReference type="Proteomes" id="UP000194003"/>
    </source>
</evidence>
<dbReference type="Pfam" id="PF00557">
    <property type="entry name" value="Peptidase_M24"/>
    <property type="match status" value="1"/>
</dbReference>
<keyword evidence="3" id="KW-0378">Hydrolase</keyword>
<dbReference type="STRING" id="1434232.MAIT1_00464"/>
<dbReference type="Gene3D" id="3.90.230.10">
    <property type="entry name" value="Creatinase/methionine aminopeptidase superfamily"/>
    <property type="match status" value="1"/>
</dbReference>
<evidence type="ECO:0000256" key="3">
    <source>
        <dbReference type="ARBA" id="ARBA00022801"/>
    </source>
</evidence>
<accession>A0A1Y2K175</accession>
<comment type="caution">
    <text evidence="7">The sequence shown here is derived from an EMBL/GenBank/DDBJ whole genome shotgun (WGS) entry which is preliminary data.</text>
</comment>